<comment type="caution">
    <text evidence="3">The sequence shown here is derived from an EMBL/GenBank/DDBJ whole genome shotgun (WGS) entry which is preliminary data.</text>
</comment>
<reference evidence="3" key="1">
    <citation type="submission" date="2022-12" db="EMBL/GenBank/DDBJ databases">
        <title>Reference genome sequencing for broad-spectrum identification of bacterial and archaeal isolates by mass spectrometry.</title>
        <authorList>
            <person name="Sekiguchi Y."/>
            <person name="Tourlousse D.M."/>
        </authorList>
    </citation>
    <scope>NUCLEOTIDE SEQUENCE</scope>
    <source>
        <strain evidence="3">H2</strain>
    </source>
</reference>
<keyword evidence="1" id="KW-0479">Metal-binding</keyword>
<evidence type="ECO:0000313" key="3">
    <source>
        <dbReference type="EMBL" id="GLI38917.1"/>
    </source>
</evidence>
<evidence type="ECO:0000256" key="1">
    <source>
        <dbReference type="ARBA" id="ARBA00023014"/>
    </source>
</evidence>
<dbReference type="AlphaFoldDB" id="A0A9W6G1X6"/>
<dbReference type="GO" id="GO:0051536">
    <property type="term" value="F:iron-sulfur cluster binding"/>
    <property type="evidence" value="ECO:0007669"/>
    <property type="project" value="UniProtKB-KW"/>
</dbReference>
<proteinExistence type="predicted"/>
<dbReference type="EMBL" id="BSDS01000002">
    <property type="protein sequence ID" value="GLI38917.1"/>
    <property type="molecule type" value="Genomic_DNA"/>
</dbReference>
<evidence type="ECO:0000259" key="2">
    <source>
        <dbReference type="Pfam" id="PF04015"/>
    </source>
</evidence>
<dbReference type="RefSeq" id="WP_214185438.1">
    <property type="nucleotide sequence ID" value="NZ_BSDS01000002.1"/>
</dbReference>
<feature type="domain" description="DUF362" evidence="2">
    <location>
        <begin position="83"/>
        <end position="284"/>
    </location>
</feature>
<organism evidence="3 4">
    <name type="scientific">Geobacter hydrogenophilus</name>
    <dbReference type="NCBI Taxonomy" id="40983"/>
    <lineage>
        <taxon>Bacteria</taxon>
        <taxon>Pseudomonadati</taxon>
        <taxon>Thermodesulfobacteriota</taxon>
        <taxon>Desulfuromonadia</taxon>
        <taxon>Geobacterales</taxon>
        <taxon>Geobacteraceae</taxon>
        <taxon>Geobacter</taxon>
    </lineage>
</organism>
<sequence>MVRPEQFLSESLMTRREFLRRSATGGAILLSGGVFLNGCSFERQRAETFIAKVEHYNADIAKVIVNGLRELGVGVKEIQGKRVLLKPNMVEPHSGAGPIITHPLVIRGAVEAFKHLGASRVLVAEGPGHCRDSILVLEESGVGDVLHEDRIPFVDLNYDSGFRVANAGRLSELPALVFPSTLQQIDLIVSMPKMKTHHWAGVTLSMKNMFGVMPGSFYGWPKNVLHFAGIDKCILDINLTLKPHLAIVDGIVGMEGDGPIMGTPKQAGVLVMGRNLAAVDATCSRVMGIDPHKIGYLKAASGRIGPIKEANIDQRGEKIASVRTNFALIDKIPAHHGIRLG</sequence>
<evidence type="ECO:0000313" key="4">
    <source>
        <dbReference type="Proteomes" id="UP001144352"/>
    </source>
</evidence>
<accession>A0A9W6G1X6</accession>
<gene>
    <name evidence="3" type="ORF">GHYDROH2_24180</name>
</gene>
<dbReference type="InterPro" id="IPR006311">
    <property type="entry name" value="TAT_signal"/>
</dbReference>
<dbReference type="Pfam" id="PF04015">
    <property type="entry name" value="DUF362"/>
    <property type="match status" value="1"/>
</dbReference>
<keyword evidence="1" id="KW-0408">Iron</keyword>
<dbReference type="Proteomes" id="UP001144352">
    <property type="component" value="Unassembled WGS sequence"/>
</dbReference>
<dbReference type="PROSITE" id="PS51318">
    <property type="entry name" value="TAT"/>
    <property type="match status" value="1"/>
</dbReference>
<keyword evidence="4" id="KW-1185">Reference proteome</keyword>
<protein>
    <recommendedName>
        <fullName evidence="2">DUF362 domain-containing protein</fullName>
    </recommendedName>
</protein>
<name>A0A9W6G1X6_9BACT</name>
<keyword evidence="1" id="KW-0411">Iron-sulfur</keyword>
<dbReference type="InterPro" id="IPR007160">
    <property type="entry name" value="DUF362"/>
</dbReference>